<reference evidence="1" key="2">
    <citation type="submission" date="2020-09" db="EMBL/GenBank/DDBJ databases">
        <authorList>
            <person name="Sun Q."/>
            <person name="Zhou Y."/>
        </authorList>
    </citation>
    <scope>NUCLEOTIDE SEQUENCE</scope>
    <source>
        <strain evidence="1">CGMCC 1.12785</strain>
    </source>
</reference>
<accession>A0A8J2TYK2</accession>
<sequence>MSVAILSRAVDGPVRWLPAALHAYDMNPRYTWREGQRELCLDCPARQATSVRGEE</sequence>
<evidence type="ECO:0000313" key="1">
    <source>
        <dbReference type="EMBL" id="GGA17208.1"/>
    </source>
</evidence>
<comment type="caution">
    <text evidence="1">The sequence shown here is derived from an EMBL/GenBank/DDBJ whole genome shotgun (WGS) entry which is preliminary data.</text>
</comment>
<proteinExistence type="predicted"/>
<name>A0A8J2TYK2_9MICO</name>
<reference evidence="1" key="1">
    <citation type="journal article" date="2014" name="Int. J. Syst. Evol. Microbiol.">
        <title>Complete genome sequence of Corynebacterium casei LMG S-19264T (=DSM 44701T), isolated from a smear-ripened cheese.</title>
        <authorList>
            <consortium name="US DOE Joint Genome Institute (JGI-PGF)"/>
            <person name="Walter F."/>
            <person name="Albersmeier A."/>
            <person name="Kalinowski J."/>
            <person name="Ruckert C."/>
        </authorList>
    </citation>
    <scope>NUCLEOTIDE SEQUENCE</scope>
    <source>
        <strain evidence="1">CGMCC 1.12785</strain>
    </source>
</reference>
<organism evidence="1 2">
    <name type="scientific">Sediminivirga luteola</name>
    <dbReference type="NCBI Taxonomy" id="1774748"/>
    <lineage>
        <taxon>Bacteria</taxon>
        <taxon>Bacillati</taxon>
        <taxon>Actinomycetota</taxon>
        <taxon>Actinomycetes</taxon>
        <taxon>Micrococcales</taxon>
        <taxon>Brevibacteriaceae</taxon>
        <taxon>Sediminivirga</taxon>
    </lineage>
</organism>
<dbReference type="Proteomes" id="UP000616114">
    <property type="component" value="Unassembled WGS sequence"/>
</dbReference>
<dbReference type="AlphaFoldDB" id="A0A8J2TYK2"/>
<dbReference type="EMBL" id="BMFY01000008">
    <property type="protein sequence ID" value="GGA17208.1"/>
    <property type="molecule type" value="Genomic_DNA"/>
</dbReference>
<gene>
    <name evidence="1" type="ORF">GCM10011333_20370</name>
</gene>
<evidence type="ECO:0000313" key="2">
    <source>
        <dbReference type="Proteomes" id="UP000616114"/>
    </source>
</evidence>
<keyword evidence="2" id="KW-1185">Reference proteome</keyword>
<protein>
    <submittedName>
        <fullName evidence="1">Uncharacterized protein</fullName>
    </submittedName>
</protein>